<name>A0A0D2DNE8_9EURO</name>
<evidence type="ECO:0000256" key="5">
    <source>
        <dbReference type="ARBA" id="ARBA00025730"/>
    </source>
</evidence>
<evidence type="ECO:0000256" key="4">
    <source>
        <dbReference type="ARBA" id="ARBA00023242"/>
    </source>
</evidence>
<dbReference type="GO" id="GO:0000124">
    <property type="term" value="C:SAGA complex"/>
    <property type="evidence" value="ECO:0007669"/>
    <property type="project" value="TreeGrafter"/>
</dbReference>
<evidence type="ECO:0000256" key="7">
    <source>
        <dbReference type="SAM" id="MobiDB-lite"/>
    </source>
</evidence>
<sequence length="242" mass="24525">MASSPPPTTAEDTTTMDVDAEMADNTQETAAEGSSTQRNNPEASSGTLDNEFTQSETQPTATTSAGAQQNRKDITLREFLSKMDDYAPIIPDAVTSHYLTLAGLPPPSPHDPTGANTNTTPLPLARLLALATQKFVADVAADAYQYSRIRAGNSASTSNALGNAAMGGGGGAGQGSFGGSGATGGGAGAKGQQAAQLGVQRSGYGGGGQGGSGQGRAVLTMEDLGMAVQEYGVNLKRGEFYR</sequence>
<dbReference type="GO" id="GO:0016251">
    <property type="term" value="F:RNA polymerase II general transcription initiation factor activity"/>
    <property type="evidence" value="ECO:0007669"/>
    <property type="project" value="TreeGrafter"/>
</dbReference>
<dbReference type="STRING" id="215243.A0A0D2DNE8"/>
<reference evidence="8 9" key="1">
    <citation type="submission" date="2015-01" db="EMBL/GenBank/DDBJ databases">
        <title>The Genome Sequence of Exophiala oligosperma CBS72588.</title>
        <authorList>
            <consortium name="The Broad Institute Genomics Platform"/>
            <person name="Cuomo C."/>
            <person name="de Hoog S."/>
            <person name="Gorbushina A."/>
            <person name="Stielow B."/>
            <person name="Teixiera M."/>
            <person name="Abouelleil A."/>
            <person name="Chapman S.B."/>
            <person name="Priest M."/>
            <person name="Young S.K."/>
            <person name="Wortman J."/>
            <person name="Nusbaum C."/>
            <person name="Birren B."/>
        </authorList>
    </citation>
    <scope>NUCLEOTIDE SEQUENCE [LARGE SCALE GENOMIC DNA]</scope>
    <source>
        <strain evidence="8 9">CBS 72588</strain>
    </source>
</reference>
<evidence type="ECO:0000256" key="3">
    <source>
        <dbReference type="ARBA" id="ARBA00023163"/>
    </source>
</evidence>
<keyword evidence="4 6" id="KW-0539">Nucleus</keyword>
<dbReference type="Pfam" id="PF03540">
    <property type="entry name" value="TAF10"/>
    <property type="match status" value="1"/>
</dbReference>
<dbReference type="GO" id="GO:0006367">
    <property type="term" value="P:transcription initiation at RNA polymerase II promoter"/>
    <property type="evidence" value="ECO:0007669"/>
    <property type="project" value="TreeGrafter"/>
</dbReference>
<dbReference type="CDD" id="cd07982">
    <property type="entry name" value="HFD_TAF10"/>
    <property type="match status" value="1"/>
</dbReference>
<dbReference type="RefSeq" id="XP_016264186.1">
    <property type="nucleotide sequence ID" value="XM_016405980.1"/>
</dbReference>
<keyword evidence="9" id="KW-1185">Reference proteome</keyword>
<gene>
    <name evidence="8" type="ORF">PV06_05015</name>
</gene>
<comment type="function">
    <text evidence="6">Functions as a component of both the DNA-binding general transcription initiation factor complex TFIID and the transcription coactivator SAGA complex. Binding of TFIID to a promoter (with or without TATA element) is the initial step in pre-initiation complex (PIC) formation. TFIID plays a key role in the regulation of gene expression by RNA polymerase II through different activities such as transcription activator interaction, core promoter recognition and selectivity, TFIIA and TFIIB interaction, chromatin modification (histone acetylation by TAF1), facilitation of DNA opening and initiation of transcription. SAGA acts as a general cofactor required for essentially all RNA polymerase II transcription. At the promoters, SAGA is required for transcription pre-initiation complex (PIC) recruitment. It influences RNA polymerase II transcriptional activity through different activities such as TBP interaction (via core/TAF module) and promoter selectivity, interaction with transcription activators (via Tra1/SPT module), and chromatin modification through histone acetylation (via HAT module) and deubiquitination (via DUB module). SAGA preferentially acetylates histones H3 (to form H3K9ac, H3K14ac, H3K18ac and H3K23ac) and H2B and deubiquitinates histone H2B. SAGA interacts with DNA via upstream activating sequences (UASs).</text>
</comment>
<dbReference type="GO" id="GO:1990841">
    <property type="term" value="F:promoter-specific chromatin binding"/>
    <property type="evidence" value="ECO:0007669"/>
    <property type="project" value="TreeGrafter"/>
</dbReference>
<keyword evidence="3 6" id="KW-0804">Transcription</keyword>
<dbReference type="PIRSF" id="PIRSF017246">
    <property type="entry name" value="TFIID_TAF10"/>
    <property type="match status" value="1"/>
</dbReference>
<proteinExistence type="inferred from homology"/>
<evidence type="ECO:0000256" key="2">
    <source>
        <dbReference type="ARBA" id="ARBA00023015"/>
    </source>
</evidence>
<dbReference type="VEuPathDB" id="FungiDB:PV06_05015"/>
<keyword evidence="2 6" id="KW-0805">Transcription regulation</keyword>
<comment type="similarity">
    <text evidence="5 6">Belongs to the TAF10 family.</text>
</comment>
<accession>A0A0D2DNE8</accession>
<dbReference type="OrthoDB" id="154356at2759"/>
<dbReference type="EMBL" id="KN847335">
    <property type="protein sequence ID" value="KIW43970.1"/>
    <property type="molecule type" value="Genomic_DNA"/>
</dbReference>
<dbReference type="GO" id="GO:0005669">
    <property type="term" value="C:transcription factor TFIID complex"/>
    <property type="evidence" value="ECO:0007669"/>
    <property type="project" value="TreeGrafter"/>
</dbReference>
<dbReference type="GeneID" id="27357089"/>
<evidence type="ECO:0000313" key="8">
    <source>
        <dbReference type="EMBL" id="KIW43970.1"/>
    </source>
</evidence>
<protein>
    <recommendedName>
        <fullName evidence="6">Transcription initiation factor TFIID subunit 10</fullName>
    </recommendedName>
</protein>
<dbReference type="PANTHER" id="PTHR21242">
    <property type="entry name" value="TRANSCRIPTION INITIATION FACTOR TFIID SUBUNIT 10"/>
    <property type="match status" value="1"/>
</dbReference>
<dbReference type="InterPro" id="IPR003923">
    <property type="entry name" value="TAF10"/>
</dbReference>
<dbReference type="Proteomes" id="UP000053342">
    <property type="component" value="Unassembled WGS sequence"/>
</dbReference>
<evidence type="ECO:0000256" key="1">
    <source>
        <dbReference type="ARBA" id="ARBA00004123"/>
    </source>
</evidence>
<dbReference type="PANTHER" id="PTHR21242:SF0">
    <property type="entry name" value="TRANSCRIPTION INITIATION FACTOR TFIID SUBUNIT 10"/>
    <property type="match status" value="1"/>
</dbReference>
<dbReference type="AlphaFoldDB" id="A0A0D2DNE8"/>
<organism evidence="8 9">
    <name type="scientific">Exophiala oligosperma</name>
    <dbReference type="NCBI Taxonomy" id="215243"/>
    <lineage>
        <taxon>Eukaryota</taxon>
        <taxon>Fungi</taxon>
        <taxon>Dikarya</taxon>
        <taxon>Ascomycota</taxon>
        <taxon>Pezizomycotina</taxon>
        <taxon>Eurotiomycetes</taxon>
        <taxon>Chaetothyriomycetidae</taxon>
        <taxon>Chaetothyriales</taxon>
        <taxon>Herpotrichiellaceae</taxon>
        <taxon>Exophiala</taxon>
    </lineage>
</organism>
<comment type="subcellular location">
    <subcellularLocation>
        <location evidence="1 6">Nucleus</location>
    </subcellularLocation>
</comment>
<feature type="compositionally biased region" description="Polar residues" evidence="7">
    <location>
        <begin position="24"/>
        <end position="69"/>
    </location>
</feature>
<feature type="region of interest" description="Disordered" evidence="7">
    <location>
        <begin position="1"/>
        <end position="70"/>
    </location>
</feature>
<evidence type="ECO:0000313" key="9">
    <source>
        <dbReference type="Proteomes" id="UP000053342"/>
    </source>
</evidence>
<dbReference type="HOGENOM" id="CLU_064104_0_1_1"/>
<evidence type="ECO:0000256" key="6">
    <source>
        <dbReference type="PIRNR" id="PIRNR017246"/>
    </source>
</evidence>